<feature type="region of interest" description="Disordered" evidence="1">
    <location>
        <begin position="113"/>
        <end position="136"/>
    </location>
</feature>
<name>A0A2H3J6T0_WOLCO</name>
<evidence type="ECO:0000259" key="2">
    <source>
        <dbReference type="Pfam" id="PF20209"/>
    </source>
</evidence>
<dbReference type="OMA" id="DLFPMMY"/>
<feature type="domain" description="DUF6570" evidence="2">
    <location>
        <begin position="4"/>
        <end position="89"/>
    </location>
</feature>
<evidence type="ECO:0000313" key="4">
    <source>
        <dbReference type="Proteomes" id="UP000218811"/>
    </source>
</evidence>
<gene>
    <name evidence="3" type="ORF">WOLCODRAFT_45468</name>
</gene>
<evidence type="ECO:0000313" key="3">
    <source>
        <dbReference type="EMBL" id="PCH37355.1"/>
    </source>
</evidence>
<sequence length="225" mass="25169">PTTQRGMRGNIIIHPQRPENLATILPLPVADIITPICVIFVGSSPPSREWLRTKAKPLIVRREMVRCALVWLKENNPLYAEVQIDHSAVDALPTHDILPVHVEHVLPSEAQESLTSHYDPSYNPVPHDTPNSEPTTAEVPFHNIVVTDVDAHAPSHELRAAALRHVKAKGGGYLRMPHDPQPVNEFCNPSLFPMMYPTLFPFGVGGFEDPSRSRPLSFKRHVKHL</sequence>
<organism evidence="3 4">
    <name type="scientific">Wolfiporia cocos (strain MD-104)</name>
    <name type="common">Brown rot fungus</name>
    <dbReference type="NCBI Taxonomy" id="742152"/>
    <lineage>
        <taxon>Eukaryota</taxon>
        <taxon>Fungi</taxon>
        <taxon>Dikarya</taxon>
        <taxon>Basidiomycota</taxon>
        <taxon>Agaricomycotina</taxon>
        <taxon>Agaricomycetes</taxon>
        <taxon>Polyporales</taxon>
        <taxon>Phaeolaceae</taxon>
        <taxon>Wolfiporia</taxon>
    </lineage>
</organism>
<keyword evidence="4" id="KW-1185">Reference proteome</keyword>
<dbReference type="InterPro" id="IPR046700">
    <property type="entry name" value="DUF6570"/>
</dbReference>
<dbReference type="Pfam" id="PF20209">
    <property type="entry name" value="DUF6570"/>
    <property type="match status" value="1"/>
</dbReference>
<dbReference type="EMBL" id="KB467920">
    <property type="protein sequence ID" value="PCH37355.1"/>
    <property type="molecule type" value="Genomic_DNA"/>
</dbReference>
<proteinExistence type="predicted"/>
<dbReference type="Proteomes" id="UP000218811">
    <property type="component" value="Unassembled WGS sequence"/>
</dbReference>
<protein>
    <recommendedName>
        <fullName evidence="2">DUF6570 domain-containing protein</fullName>
    </recommendedName>
</protein>
<feature type="non-terminal residue" evidence="3">
    <location>
        <position position="225"/>
    </location>
</feature>
<evidence type="ECO:0000256" key="1">
    <source>
        <dbReference type="SAM" id="MobiDB-lite"/>
    </source>
</evidence>
<reference evidence="3 4" key="1">
    <citation type="journal article" date="2012" name="Science">
        <title>The Paleozoic origin of enzymatic lignin decomposition reconstructed from 31 fungal genomes.</title>
        <authorList>
            <person name="Floudas D."/>
            <person name="Binder M."/>
            <person name="Riley R."/>
            <person name="Barry K."/>
            <person name="Blanchette R.A."/>
            <person name="Henrissat B."/>
            <person name="Martinez A.T."/>
            <person name="Otillar R."/>
            <person name="Spatafora J.W."/>
            <person name="Yadav J.S."/>
            <person name="Aerts A."/>
            <person name="Benoit I."/>
            <person name="Boyd A."/>
            <person name="Carlson A."/>
            <person name="Copeland A."/>
            <person name="Coutinho P.M."/>
            <person name="de Vries R.P."/>
            <person name="Ferreira P."/>
            <person name="Findley K."/>
            <person name="Foster B."/>
            <person name="Gaskell J."/>
            <person name="Glotzer D."/>
            <person name="Gorecki P."/>
            <person name="Heitman J."/>
            <person name="Hesse C."/>
            <person name="Hori C."/>
            <person name="Igarashi K."/>
            <person name="Jurgens J.A."/>
            <person name="Kallen N."/>
            <person name="Kersten P."/>
            <person name="Kohler A."/>
            <person name="Kuees U."/>
            <person name="Kumar T.K.A."/>
            <person name="Kuo A."/>
            <person name="LaButti K."/>
            <person name="Larrondo L.F."/>
            <person name="Lindquist E."/>
            <person name="Ling A."/>
            <person name="Lombard V."/>
            <person name="Lucas S."/>
            <person name="Lundell T."/>
            <person name="Martin R."/>
            <person name="McLaughlin D.J."/>
            <person name="Morgenstern I."/>
            <person name="Morin E."/>
            <person name="Murat C."/>
            <person name="Nagy L.G."/>
            <person name="Nolan M."/>
            <person name="Ohm R.A."/>
            <person name="Patyshakuliyeva A."/>
            <person name="Rokas A."/>
            <person name="Ruiz-Duenas F.J."/>
            <person name="Sabat G."/>
            <person name="Salamov A."/>
            <person name="Samejima M."/>
            <person name="Schmutz J."/>
            <person name="Slot J.C."/>
            <person name="St John F."/>
            <person name="Stenlid J."/>
            <person name="Sun H."/>
            <person name="Sun S."/>
            <person name="Syed K."/>
            <person name="Tsang A."/>
            <person name="Wiebenga A."/>
            <person name="Young D."/>
            <person name="Pisabarro A."/>
            <person name="Eastwood D.C."/>
            <person name="Martin F."/>
            <person name="Cullen D."/>
            <person name="Grigoriev I.V."/>
            <person name="Hibbett D.S."/>
        </authorList>
    </citation>
    <scope>NUCLEOTIDE SEQUENCE [LARGE SCALE GENOMIC DNA]</scope>
    <source>
        <strain evidence="3 4">MD-104</strain>
    </source>
</reference>
<dbReference type="AlphaFoldDB" id="A0A2H3J6T0"/>
<accession>A0A2H3J6T0</accession>
<feature type="non-terminal residue" evidence="3">
    <location>
        <position position="1"/>
    </location>
</feature>
<dbReference type="OrthoDB" id="2748854at2759"/>